<proteinExistence type="predicted"/>
<organism evidence="1">
    <name type="scientific">Ostreococcus tauri</name>
    <name type="common">Marine green alga</name>
    <dbReference type="NCBI Taxonomy" id="70448"/>
    <lineage>
        <taxon>Eukaryota</taxon>
        <taxon>Viridiplantae</taxon>
        <taxon>Chlorophyta</taxon>
        <taxon>Mamiellophyceae</taxon>
        <taxon>Mamiellales</taxon>
        <taxon>Bathycoccaceae</taxon>
        <taxon>Ostreococcus</taxon>
    </lineage>
</organism>
<sequence>MATRIRGRRSTRNATVASRSDCFPSPLGFFSATASNPATTKSSETSSALSALFVRARFFGRASTGGASTGGGGGDGFFSAIFMYLSISSVVPHPLGTRINNRSAPFFRSICHGLVDVSACKISNSGSRIVPHRSSPRSLSVSPLNPLTRAQNSFTVSPSYTGTLVG</sequence>
<dbReference type="AlphaFoldDB" id="A0A1Y5I2L1"/>
<protein>
    <submittedName>
        <fullName evidence="1">Uncharacterized protein</fullName>
    </submittedName>
</protein>
<dbReference type="Proteomes" id="UP000195557">
    <property type="component" value="Unassembled WGS sequence"/>
</dbReference>
<accession>A0A1Y5I2L1</accession>
<reference evidence="1" key="1">
    <citation type="submission" date="2017-04" db="EMBL/GenBank/DDBJ databases">
        <title>Population genomics of picophytoplankton unveils novel chromosome hypervariability.</title>
        <authorList>
            <consortium name="DOE Joint Genome Institute"/>
            <person name="Blanc-Mathieu R."/>
            <person name="Krasovec M."/>
            <person name="Hebrard M."/>
            <person name="Yau S."/>
            <person name="Desgranges E."/>
            <person name="Martin J."/>
            <person name="Schackwitz W."/>
            <person name="Kuo A."/>
            <person name="Salin G."/>
            <person name="Donnadieu C."/>
            <person name="Desdevises Y."/>
            <person name="Sanchez-Ferandin S."/>
            <person name="Moreau H."/>
            <person name="Rivals E."/>
            <person name="Grigoriev I.V."/>
            <person name="Grimsley N."/>
            <person name="Eyre-Walker A."/>
            <person name="Piganeau G."/>
        </authorList>
    </citation>
    <scope>NUCLEOTIDE SEQUENCE [LARGE SCALE GENOMIC DNA]</scope>
    <source>
        <strain evidence="1">RCC 1115</strain>
    </source>
</reference>
<dbReference type="EMBL" id="KZ155826">
    <property type="protein sequence ID" value="OUS43748.1"/>
    <property type="molecule type" value="Genomic_DNA"/>
</dbReference>
<evidence type="ECO:0000313" key="1">
    <source>
        <dbReference type="EMBL" id="OUS43748.1"/>
    </source>
</evidence>
<gene>
    <name evidence="1" type="ORF">BE221DRAFT_207039</name>
</gene>
<name>A0A1Y5I2L1_OSTTA</name>